<comment type="caution">
    <text evidence="2">The sequence shown here is derived from an EMBL/GenBank/DDBJ whole genome shotgun (WGS) entry which is preliminary data.</text>
</comment>
<reference evidence="3" key="1">
    <citation type="journal article" date="2019" name="Int. J. Syst. Evol. Microbiol.">
        <title>The Global Catalogue of Microorganisms (GCM) 10K type strain sequencing project: providing services to taxonomists for standard genome sequencing and annotation.</title>
        <authorList>
            <consortium name="The Broad Institute Genomics Platform"/>
            <consortium name="The Broad Institute Genome Sequencing Center for Infectious Disease"/>
            <person name="Wu L."/>
            <person name="Ma J."/>
        </authorList>
    </citation>
    <scope>NUCLEOTIDE SEQUENCE [LARGE SCALE GENOMIC DNA]</scope>
    <source>
        <strain evidence="3">CECT 8064</strain>
    </source>
</reference>
<feature type="region of interest" description="Disordered" evidence="1">
    <location>
        <begin position="1"/>
        <end position="35"/>
    </location>
</feature>
<evidence type="ECO:0000313" key="3">
    <source>
        <dbReference type="Proteomes" id="UP001595990"/>
    </source>
</evidence>
<organism evidence="2 3">
    <name type="scientific">Streptomyces ehimensis</name>
    <dbReference type="NCBI Taxonomy" id="68195"/>
    <lineage>
        <taxon>Bacteria</taxon>
        <taxon>Bacillati</taxon>
        <taxon>Actinomycetota</taxon>
        <taxon>Actinomycetes</taxon>
        <taxon>Kitasatosporales</taxon>
        <taxon>Streptomycetaceae</taxon>
        <taxon>Streptomyces</taxon>
    </lineage>
</organism>
<dbReference type="Proteomes" id="UP001595990">
    <property type="component" value="Unassembled WGS sequence"/>
</dbReference>
<sequence length="52" mass="5652">MTLDTPKPARVGQSHTPADAAPPVPLAGTGPDHPGDWIQVERHFRDGHTETW</sequence>
<evidence type="ECO:0000256" key="1">
    <source>
        <dbReference type="SAM" id="MobiDB-lite"/>
    </source>
</evidence>
<proteinExistence type="predicted"/>
<protein>
    <submittedName>
        <fullName evidence="2">Uncharacterized protein</fullName>
    </submittedName>
</protein>
<keyword evidence="3" id="KW-1185">Reference proteome</keyword>
<accession>A0ABV9BT61</accession>
<name>A0ABV9BT61_9ACTN</name>
<evidence type="ECO:0000313" key="2">
    <source>
        <dbReference type="EMBL" id="MFC4517311.1"/>
    </source>
</evidence>
<dbReference type="EMBL" id="JBHSFS010000019">
    <property type="protein sequence ID" value="MFC4517311.1"/>
    <property type="molecule type" value="Genomic_DNA"/>
</dbReference>
<gene>
    <name evidence="2" type="ORF">ACFPEN_30920</name>
</gene>